<evidence type="ECO:0000256" key="1">
    <source>
        <dbReference type="ARBA" id="ARBA00005234"/>
    </source>
</evidence>
<dbReference type="AlphaFoldDB" id="A0A915P7D4"/>
<dbReference type="PANTHER" id="PTHR12606:SF141">
    <property type="entry name" value="GH15225P-RELATED"/>
    <property type="match status" value="1"/>
</dbReference>
<evidence type="ECO:0000313" key="6">
    <source>
        <dbReference type="Proteomes" id="UP000887560"/>
    </source>
</evidence>
<proteinExistence type="inferred from homology"/>
<organism evidence="6 7">
    <name type="scientific">Meloidogyne floridensis</name>
    <dbReference type="NCBI Taxonomy" id="298350"/>
    <lineage>
        <taxon>Eukaryota</taxon>
        <taxon>Metazoa</taxon>
        <taxon>Ecdysozoa</taxon>
        <taxon>Nematoda</taxon>
        <taxon>Chromadorea</taxon>
        <taxon>Rhabditida</taxon>
        <taxon>Tylenchina</taxon>
        <taxon>Tylenchomorpha</taxon>
        <taxon>Tylenchoidea</taxon>
        <taxon>Meloidogynidae</taxon>
        <taxon>Meloidogyninae</taxon>
        <taxon>Meloidogyne</taxon>
    </lineage>
</organism>
<dbReference type="GO" id="GO:0005634">
    <property type="term" value="C:nucleus"/>
    <property type="evidence" value="ECO:0007669"/>
    <property type="project" value="TreeGrafter"/>
</dbReference>
<reference evidence="7" key="1">
    <citation type="submission" date="2022-11" db="UniProtKB">
        <authorList>
            <consortium name="WormBaseParasite"/>
        </authorList>
    </citation>
    <scope>IDENTIFICATION</scope>
</reference>
<dbReference type="Gene3D" id="3.40.395.10">
    <property type="entry name" value="Adenoviral Proteinase, Chain A"/>
    <property type="match status" value="1"/>
</dbReference>
<evidence type="ECO:0000256" key="3">
    <source>
        <dbReference type="ARBA" id="ARBA00022801"/>
    </source>
</evidence>
<dbReference type="GO" id="GO:0016926">
    <property type="term" value="P:protein desumoylation"/>
    <property type="evidence" value="ECO:0007669"/>
    <property type="project" value="TreeGrafter"/>
</dbReference>
<evidence type="ECO:0000313" key="7">
    <source>
        <dbReference type="WBParaSite" id="scf7180000424295.g12726"/>
    </source>
</evidence>
<evidence type="ECO:0000256" key="4">
    <source>
        <dbReference type="ARBA" id="ARBA00022807"/>
    </source>
</evidence>
<dbReference type="PROSITE" id="PS50600">
    <property type="entry name" value="ULP_PROTEASE"/>
    <property type="match status" value="1"/>
</dbReference>
<protein>
    <submittedName>
        <fullName evidence="7">Ubiquitin-like protease family profile domain-containing protein</fullName>
    </submittedName>
</protein>
<dbReference type="Pfam" id="PF02902">
    <property type="entry name" value="Peptidase_C48"/>
    <property type="match status" value="1"/>
</dbReference>
<keyword evidence="3" id="KW-0378">Hydrolase</keyword>
<keyword evidence="2" id="KW-0645">Protease</keyword>
<dbReference type="PANTHER" id="PTHR12606">
    <property type="entry name" value="SENTRIN/SUMO-SPECIFIC PROTEASE"/>
    <property type="match status" value="1"/>
</dbReference>
<evidence type="ECO:0000259" key="5">
    <source>
        <dbReference type="PROSITE" id="PS50600"/>
    </source>
</evidence>
<dbReference type="InterPro" id="IPR003653">
    <property type="entry name" value="Peptidase_C48_C"/>
</dbReference>
<feature type="domain" description="Ubiquitin-like protease family profile" evidence="5">
    <location>
        <begin position="1"/>
        <end position="124"/>
    </location>
</feature>
<dbReference type="GO" id="GO:0016929">
    <property type="term" value="F:deSUMOylase activity"/>
    <property type="evidence" value="ECO:0007669"/>
    <property type="project" value="TreeGrafter"/>
</dbReference>
<dbReference type="WBParaSite" id="scf7180000424295.g12726">
    <property type="protein sequence ID" value="scf7180000424295.g12726"/>
    <property type="gene ID" value="scf7180000424295.g12726"/>
</dbReference>
<dbReference type="Proteomes" id="UP000887560">
    <property type="component" value="Unplaced"/>
</dbReference>
<sequence>MSVYAFHTLFYKKLLSNGINCVKRWTKNKDIFENHIILVPIHLTDHWCLVIDLEKHKMDYYDSLHQDNSECLELLRKYLINEYLNKRKIPLDMDGWQFNFLKNIPRQENFCDCGVFCCLFAEFASRRAPITFTQKGIPDFRERIANQISKKKL</sequence>
<accession>A0A915P7D4</accession>
<dbReference type="GO" id="GO:0006508">
    <property type="term" value="P:proteolysis"/>
    <property type="evidence" value="ECO:0007669"/>
    <property type="project" value="UniProtKB-KW"/>
</dbReference>
<dbReference type="InterPro" id="IPR038765">
    <property type="entry name" value="Papain-like_cys_pep_sf"/>
</dbReference>
<keyword evidence="6" id="KW-1185">Reference proteome</keyword>
<comment type="similarity">
    <text evidence="1">Belongs to the peptidase C48 family.</text>
</comment>
<name>A0A915P7D4_9BILA</name>
<dbReference type="SUPFAM" id="SSF54001">
    <property type="entry name" value="Cysteine proteinases"/>
    <property type="match status" value="1"/>
</dbReference>
<evidence type="ECO:0000256" key="2">
    <source>
        <dbReference type="ARBA" id="ARBA00022670"/>
    </source>
</evidence>
<keyword evidence="4" id="KW-0788">Thiol protease</keyword>